<keyword evidence="4" id="KW-1185">Reference proteome</keyword>
<organism evidence="3 4">
    <name type="scientific">Tetraparma gracilis</name>
    <dbReference type="NCBI Taxonomy" id="2962635"/>
    <lineage>
        <taxon>Eukaryota</taxon>
        <taxon>Sar</taxon>
        <taxon>Stramenopiles</taxon>
        <taxon>Ochrophyta</taxon>
        <taxon>Bolidophyceae</taxon>
        <taxon>Parmales</taxon>
        <taxon>Triparmaceae</taxon>
        <taxon>Tetraparma</taxon>
    </lineage>
</organism>
<dbReference type="PANTHER" id="PTHR13018">
    <property type="entry name" value="PROBABLE MEMBRANE PROTEIN DUF221-RELATED"/>
    <property type="match status" value="1"/>
</dbReference>
<evidence type="ECO:0000256" key="2">
    <source>
        <dbReference type="SAM" id="Phobius"/>
    </source>
</evidence>
<feature type="transmembrane region" description="Helical" evidence="2">
    <location>
        <begin position="756"/>
        <end position="785"/>
    </location>
</feature>
<accession>A0ABQ6N3G8</accession>
<dbReference type="Proteomes" id="UP001165060">
    <property type="component" value="Unassembled WGS sequence"/>
</dbReference>
<evidence type="ECO:0000313" key="4">
    <source>
        <dbReference type="Proteomes" id="UP001165060"/>
    </source>
</evidence>
<protein>
    <submittedName>
        <fullName evidence="3">Uncharacterized protein</fullName>
    </submittedName>
</protein>
<sequence length="921" mass="102388">MSRRHPTSSSLSNQPPSPAPASPKLRHRSSKLKPVAYPPSGESVSRSFSRLWARLLCLSPGARAMYDRSWEYFEHIQLPRRLDDAVGVELAEPGEAELKTSLIPICGPSARVFGAFGVGVAAYFSTLVTLAAIFLVAGAINVTNVYHFSSSVYSASQLTVRDSTVMLTGSAYCDQTAWVACTDCTPSQYPVSRYFTDTLGQSFFLKNLCSPSWDYVLVDYLTILLLVVSFLLMFFYQRKKEVEFDEKFQTASDYSLTVLDPCRDATDPDEWRNFFSRFEPNGNVACVTVAVDNTAFVSLLVRQRVLREKIDMVLDEDEEYDEGEFDAGSGWDVQESVCQRLGKRFGFGLSLRDLHEQLMDVQSEIRLAVTDASTGDPFKATKVYVSYETEEGQRAALNALTVGTFQAHFDRANSLPVANRFRGQNVLRVEESTEPSAIRWADLGITTTRKYLQRAVSYTLTGGVIVGAAYAVYAVNLRSKIWAALLISVFNTLIPITCYILNSIESHASDGNRQMSLYLKIAVARWTNTAVIIFIVTPFTESLSSDLLFQVYTVLLADMISYPLFRLLDPVGNLKRFFVAPLCGRANQAEMNGWMSGTEWSLAERYTDVTKTMFLAFWYAAVFPLSYAFCFVATLLNYSVDKICLLRFWARHPRTGLQVARKARLFMMLCVLTHAVLSSYWWSSFPADNICSSGGVNNAPVRTVVDKTSGAAVTIPASSEIYIYCNQDLIRSGKFPALPSFQSELGSEWMSDQQAAMVWVVGVTSLVMAIILALGFFGSGVFFSVKHLFCRTYKPSGRTQGIDFSDCDGSINAYVPVRKVVNFDHPFIAAPLRDMNASLMLSWQDSRDPTFSSWSLCSDVDLPGLSEDARSRLFARVKYYPRNLQSRDAFDQAVKKSASWGRDGLEMEEGVGGENGGGGGG</sequence>
<keyword evidence="2" id="KW-0812">Transmembrane</keyword>
<feature type="transmembrane region" description="Helical" evidence="2">
    <location>
        <begin position="616"/>
        <end position="638"/>
    </location>
</feature>
<dbReference type="InterPro" id="IPR045122">
    <property type="entry name" value="Csc1-like"/>
</dbReference>
<evidence type="ECO:0000313" key="3">
    <source>
        <dbReference type="EMBL" id="GMI39694.1"/>
    </source>
</evidence>
<feature type="transmembrane region" description="Helical" evidence="2">
    <location>
        <begin position="455"/>
        <end position="475"/>
    </location>
</feature>
<dbReference type="EMBL" id="BRYB01003621">
    <property type="protein sequence ID" value="GMI39694.1"/>
    <property type="molecule type" value="Genomic_DNA"/>
</dbReference>
<dbReference type="PANTHER" id="PTHR13018:SF5">
    <property type="entry name" value="RE44586P"/>
    <property type="match status" value="1"/>
</dbReference>
<feature type="region of interest" description="Disordered" evidence="1">
    <location>
        <begin position="1"/>
        <end position="43"/>
    </location>
</feature>
<keyword evidence="2" id="KW-1133">Transmembrane helix</keyword>
<proteinExistence type="predicted"/>
<comment type="caution">
    <text evidence="3">The sequence shown here is derived from an EMBL/GenBank/DDBJ whole genome shotgun (WGS) entry which is preliminary data.</text>
</comment>
<evidence type="ECO:0000256" key="1">
    <source>
        <dbReference type="SAM" id="MobiDB-lite"/>
    </source>
</evidence>
<feature type="transmembrane region" description="Helical" evidence="2">
    <location>
        <begin position="522"/>
        <end position="540"/>
    </location>
</feature>
<name>A0ABQ6N3G8_9STRA</name>
<feature type="transmembrane region" description="Helical" evidence="2">
    <location>
        <begin position="215"/>
        <end position="236"/>
    </location>
</feature>
<feature type="transmembrane region" description="Helical" evidence="2">
    <location>
        <begin position="112"/>
        <end position="140"/>
    </location>
</feature>
<reference evidence="3 4" key="1">
    <citation type="journal article" date="2023" name="Commun. Biol.">
        <title>Genome analysis of Parmales, the sister group of diatoms, reveals the evolutionary specialization of diatoms from phago-mixotrophs to photoautotrophs.</title>
        <authorList>
            <person name="Ban H."/>
            <person name="Sato S."/>
            <person name="Yoshikawa S."/>
            <person name="Yamada K."/>
            <person name="Nakamura Y."/>
            <person name="Ichinomiya M."/>
            <person name="Sato N."/>
            <person name="Blanc-Mathieu R."/>
            <person name="Endo H."/>
            <person name="Kuwata A."/>
            <person name="Ogata H."/>
        </authorList>
    </citation>
    <scope>NUCLEOTIDE SEQUENCE [LARGE SCALE GENOMIC DNA]</scope>
</reference>
<keyword evidence="2" id="KW-0472">Membrane</keyword>
<gene>
    <name evidence="3" type="ORF">TeGR_g6222</name>
</gene>
<feature type="non-terminal residue" evidence="3">
    <location>
        <position position="921"/>
    </location>
</feature>
<feature type="transmembrane region" description="Helical" evidence="2">
    <location>
        <begin position="481"/>
        <end position="501"/>
    </location>
</feature>
<feature type="transmembrane region" description="Helical" evidence="2">
    <location>
        <begin position="663"/>
        <end position="682"/>
    </location>
</feature>